<dbReference type="InterPro" id="IPR036676">
    <property type="entry name" value="PurM-like_C_sf"/>
</dbReference>
<feature type="binding site" evidence="2">
    <location>
        <position position="210"/>
    </location>
    <ligand>
        <name>ATP</name>
        <dbReference type="ChEBI" id="CHEBI:30616"/>
    </ligand>
</feature>
<keyword evidence="6" id="KW-1185">Reference proteome</keyword>
<evidence type="ECO:0000256" key="1">
    <source>
        <dbReference type="ARBA" id="ARBA00022977"/>
    </source>
</evidence>
<comment type="similarity">
    <text evidence="2">Belongs to the thiamine-monophosphate kinase family.</text>
</comment>
<keyword evidence="2" id="KW-0460">Magnesium</keyword>
<accession>A0ABS2KGN1</accession>
<comment type="function">
    <text evidence="2">Catalyzes the ATP-dependent phosphorylation of thiamine-monophosphate (TMP) to form thiamine-pyrophosphate (TPP), the active form of vitamin B1.</text>
</comment>
<feature type="binding site" evidence="2">
    <location>
        <position position="143"/>
    </location>
    <ligand>
        <name>ATP</name>
        <dbReference type="ChEBI" id="CHEBI:30616"/>
    </ligand>
</feature>
<feature type="binding site" evidence="2">
    <location>
        <position position="208"/>
    </location>
    <ligand>
        <name>Mg(2+)</name>
        <dbReference type="ChEBI" id="CHEBI:18420"/>
        <label>3</label>
    </ligand>
</feature>
<keyword evidence="2 5" id="KW-0418">Kinase</keyword>
<dbReference type="SUPFAM" id="SSF56042">
    <property type="entry name" value="PurM C-terminal domain-like"/>
    <property type="match status" value="1"/>
</dbReference>
<name>A0ABS2KGN1_9GAMM</name>
<dbReference type="SUPFAM" id="SSF55326">
    <property type="entry name" value="PurM N-terminal domain-like"/>
    <property type="match status" value="1"/>
</dbReference>
<evidence type="ECO:0000313" key="5">
    <source>
        <dbReference type="EMBL" id="MBM7130327.1"/>
    </source>
</evidence>
<dbReference type="InterPro" id="IPR036921">
    <property type="entry name" value="PurM-like_N_sf"/>
</dbReference>
<dbReference type="CDD" id="cd02194">
    <property type="entry name" value="ThiL"/>
    <property type="match status" value="1"/>
</dbReference>
<organism evidence="5 6">
    <name type="scientific">Dyella mobilis</name>
    <dbReference type="NCBI Taxonomy" id="1849582"/>
    <lineage>
        <taxon>Bacteria</taxon>
        <taxon>Pseudomonadati</taxon>
        <taxon>Pseudomonadota</taxon>
        <taxon>Gammaproteobacteria</taxon>
        <taxon>Lysobacterales</taxon>
        <taxon>Rhodanobacteraceae</taxon>
        <taxon>Dyella</taxon>
    </lineage>
</organism>
<dbReference type="EMBL" id="JADIKF010000039">
    <property type="protein sequence ID" value="MBM7130327.1"/>
    <property type="molecule type" value="Genomic_DNA"/>
</dbReference>
<keyword evidence="2" id="KW-0479">Metal-binding</keyword>
<feature type="binding site" evidence="2">
    <location>
        <position position="72"/>
    </location>
    <ligand>
        <name>Mg(2+)</name>
        <dbReference type="ChEBI" id="CHEBI:18420"/>
        <label>4</label>
    </ligand>
</feature>
<dbReference type="Pfam" id="PF02769">
    <property type="entry name" value="AIRS_C"/>
    <property type="match status" value="1"/>
</dbReference>
<dbReference type="Gene3D" id="3.90.650.10">
    <property type="entry name" value="PurM-like C-terminal domain"/>
    <property type="match status" value="1"/>
</dbReference>
<keyword evidence="2" id="KW-0547">Nucleotide-binding</keyword>
<feature type="binding site" evidence="2">
    <location>
        <position position="44"/>
    </location>
    <ligand>
        <name>Mg(2+)</name>
        <dbReference type="ChEBI" id="CHEBI:18420"/>
        <label>1</label>
    </ligand>
</feature>
<feature type="binding site" evidence="2">
    <location>
        <begin position="118"/>
        <end position="119"/>
    </location>
    <ligand>
        <name>ATP</name>
        <dbReference type="ChEBI" id="CHEBI:30616"/>
    </ligand>
</feature>
<sequence length="320" mass="33134">MEFSLIERIRERTAQGREDVRLGIGDDAALLAVPVGQELAVAIDTLVEGVHFPVATAAADIGWKALAVNLSDLAAMGATPAWALLALTLPNADPAVVDGLASGFAQLAQPYRLALVGGDTTRGSFALSVAVHGFVPPGKALLRAGAQVGDAVFVTGTLGDAAAGLRLVQQGRGSDDARAAFLVERLNRPTPRVAAGLALRGFANACIDVSDGLLADLGHICEASDVGAHVDVASLPRSSALLDLFDDVAAGDFALSGGDDYELCFTVPLRHVATVQADLARLGCGATRIGQIVQGRGIKVRDARGQWLEPGHRGWDHFKA</sequence>
<feature type="binding site" evidence="2">
    <location>
        <position position="119"/>
    </location>
    <ligand>
        <name>Mg(2+)</name>
        <dbReference type="ChEBI" id="CHEBI:18420"/>
        <label>1</label>
    </ligand>
</feature>
<dbReference type="Proteomes" id="UP001430193">
    <property type="component" value="Unassembled WGS sequence"/>
</dbReference>
<feature type="domain" description="PurM-like N-terminal" evidence="3">
    <location>
        <begin position="25"/>
        <end position="135"/>
    </location>
</feature>
<dbReference type="PANTHER" id="PTHR30270">
    <property type="entry name" value="THIAMINE-MONOPHOSPHATE KINASE"/>
    <property type="match status" value="1"/>
</dbReference>
<gene>
    <name evidence="2 5" type="primary">thiL</name>
    <name evidence="5" type="ORF">ISS99_12370</name>
</gene>
<dbReference type="NCBIfam" id="TIGR01379">
    <property type="entry name" value="thiL"/>
    <property type="match status" value="1"/>
</dbReference>
<feature type="binding site" evidence="2">
    <location>
        <position position="72"/>
    </location>
    <ligand>
        <name>Mg(2+)</name>
        <dbReference type="ChEBI" id="CHEBI:18420"/>
        <label>2</label>
    </ligand>
</feature>
<comment type="caution">
    <text evidence="2">Lacks conserved residue(s) required for the propagation of feature annotation.</text>
</comment>
<dbReference type="Pfam" id="PF00586">
    <property type="entry name" value="AIRS"/>
    <property type="match status" value="1"/>
</dbReference>
<evidence type="ECO:0000259" key="3">
    <source>
        <dbReference type="Pfam" id="PF00586"/>
    </source>
</evidence>
<evidence type="ECO:0000256" key="2">
    <source>
        <dbReference type="HAMAP-Rule" id="MF_02128"/>
    </source>
</evidence>
<protein>
    <recommendedName>
        <fullName evidence="2">Thiamine-monophosphate kinase</fullName>
        <shortName evidence="2">TMP kinase</shortName>
        <shortName evidence="2">Thiamine-phosphate kinase</shortName>
        <ecNumber evidence="2">2.7.4.16</ecNumber>
    </recommendedName>
</protein>
<dbReference type="RefSeq" id="WP_204631923.1">
    <property type="nucleotide sequence ID" value="NZ_BSOC01000002.1"/>
</dbReference>
<comment type="catalytic activity">
    <reaction evidence="2">
        <text>thiamine phosphate + ATP = thiamine diphosphate + ADP</text>
        <dbReference type="Rhea" id="RHEA:15913"/>
        <dbReference type="ChEBI" id="CHEBI:30616"/>
        <dbReference type="ChEBI" id="CHEBI:37575"/>
        <dbReference type="ChEBI" id="CHEBI:58937"/>
        <dbReference type="ChEBI" id="CHEBI:456216"/>
        <dbReference type="EC" id="2.7.4.16"/>
    </reaction>
</comment>
<dbReference type="HAMAP" id="MF_02128">
    <property type="entry name" value="TMP_kinase"/>
    <property type="match status" value="1"/>
</dbReference>
<evidence type="ECO:0000259" key="4">
    <source>
        <dbReference type="Pfam" id="PF02769"/>
    </source>
</evidence>
<proteinExistence type="inferred from homology"/>
<dbReference type="GO" id="GO:0009030">
    <property type="term" value="F:thiamine-phosphate kinase activity"/>
    <property type="evidence" value="ECO:0007669"/>
    <property type="project" value="UniProtKB-EC"/>
</dbReference>
<feature type="binding site" evidence="2">
    <location>
        <position position="27"/>
    </location>
    <ligand>
        <name>Mg(2+)</name>
        <dbReference type="ChEBI" id="CHEBI:18420"/>
        <label>3</label>
    </ligand>
</feature>
<dbReference type="InterPro" id="IPR010918">
    <property type="entry name" value="PurM-like_C_dom"/>
</dbReference>
<dbReference type="Gene3D" id="3.30.1330.10">
    <property type="entry name" value="PurM-like, N-terminal domain"/>
    <property type="match status" value="1"/>
</dbReference>
<feature type="binding site" evidence="2">
    <location>
        <position position="51"/>
    </location>
    <ligand>
        <name>substrate</name>
    </ligand>
</feature>
<feature type="binding site" evidence="2">
    <location>
        <position position="211"/>
    </location>
    <ligand>
        <name>Mg(2+)</name>
        <dbReference type="ChEBI" id="CHEBI:18420"/>
        <label>5</label>
    </ligand>
</feature>
<feature type="binding site" evidence="2">
    <location>
        <position position="315"/>
    </location>
    <ligand>
        <name>substrate</name>
    </ligand>
</feature>
<keyword evidence="2 5" id="KW-0808">Transferase</keyword>
<keyword evidence="2" id="KW-0067">ATP-binding</keyword>
<feature type="binding site" evidence="2">
    <location>
        <position position="259"/>
    </location>
    <ligand>
        <name>substrate</name>
    </ligand>
</feature>
<evidence type="ECO:0000313" key="6">
    <source>
        <dbReference type="Proteomes" id="UP001430193"/>
    </source>
</evidence>
<dbReference type="EC" id="2.7.4.16" evidence="2"/>
<comment type="pathway">
    <text evidence="2">Cofactor biosynthesis; thiamine diphosphate biosynthesis; thiamine diphosphate from thiamine phosphate: step 1/1.</text>
</comment>
<comment type="miscellaneous">
    <text evidence="2">Reaction mechanism of ThiL seems to utilize a direct, inline transfer of the gamma-phosphate of ATP to TMP rather than a phosphorylated enzyme intermediate.</text>
</comment>
<dbReference type="PANTHER" id="PTHR30270:SF0">
    <property type="entry name" value="THIAMINE-MONOPHOSPHATE KINASE"/>
    <property type="match status" value="1"/>
</dbReference>
<dbReference type="InterPro" id="IPR016188">
    <property type="entry name" value="PurM-like_N"/>
</dbReference>
<feature type="binding site" evidence="2">
    <location>
        <position position="72"/>
    </location>
    <ligand>
        <name>Mg(2+)</name>
        <dbReference type="ChEBI" id="CHEBI:18420"/>
        <label>3</label>
    </ligand>
</feature>
<keyword evidence="1 2" id="KW-0784">Thiamine biosynthesis</keyword>
<feature type="domain" description="PurM-like C-terminal" evidence="4">
    <location>
        <begin position="147"/>
        <end position="301"/>
    </location>
</feature>
<feature type="binding site" evidence="2">
    <location>
        <position position="44"/>
    </location>
    <ligand>
        <name>Mg(2+)</name>
        <dbReference type="ChEBI" id="CHEBI:18420"/>
        <label>2</label>
    </ligand>
</feature>
<dbReference type="PIRSF" id="PIRSF005303">
    <property type="entry name" value="Thiam_monoph_kin"/>
    <property type="match status" value="1"/>
</dbReference>
<reference evidence="5" key="1">
    <citation type="submission" date="2020-10" db="EMBL/GenBank/DDBJ databases">
        <title>Phylogeny of dyella-like bacteria.</title>
        <authorList>
            <person name="Fu J."/>
        </authorList>
    </citation>
    <scope>NUCLEOTIDE SEQUENCE</scope>
    <source>
        <strain evidence="5">DHON07</strain>
    </source>
</reference>
<comment type="caution">
    <text evidence="5">The sequence shown here is derived from an EMBL/GenBank/DDBJ whole genome shotgun (WGS) entry which is preliminary data.</text>
</comment>
<dbReference type="InterPro" id="IPR006283">
    <property type="entry name" value="ThiL-like"/>
</dbReference>
<feature type="binding site" evidence="2">
    <location>
        <position position="27"/>
    </location>
    <ligand>
        <name>Mg(2+)</name>
        <dbReference type="ChEBI" id="CHEBI:18420"/>
        <label>4</label>
    </ligand>
</feature>